<keyword evidence="3" id="KW-1185">Reference proteome</keyword>
<dbReference type="AlphaFoldDB" id="A0A067T3Q2"/>
<proteinExistence type="predicted"/>
<protein>
    <submittedName>
        <fullName evidence="2">Uncharacterized protein</fullName>
    </submittedName>
</protein>
<dbReference type="Proteomes" id="UP000027222">
    <property type="component" value="Unassembled WGS sequence"/>
</dbReference>
<dbReference type="EMBL" id="KL142376">
    <property type="protein sequence ID" value="KDR77771.1"/>
    <property type="molecule type" value="Genomic_DNA"/>
</dbReference>
<dbReference type="HOGENOM" id="CLU_1360494_0_0_1"/>
<evidence type="ECO:0000313" key="3">
    <source>
        <dbReference type="Proteomes" id="UP000027222"/>
    </source>
</evidence>
<organism evidence="2 3">
    <name type="scientific">Galerina marginata (strain CBS 339.88)</name>
    <dbReference type="NCBI Taxonomy" id="685588"/>
    <lineage>
        <taxon>Eukaryota</taxon>
        <taxon>Fungi</taxon>
        <taxon>Dikarya</taxon>
        <taxon>Basidiomycota</taxon>
        <taxon>Agaricomycotina</taxon>
        <taxon>Agaricomycetes</taxon>
        <taxon>Agaricomycetidae</taxon>
        <taxon>Agaricales</taxon>
        <taxon>Agaricineae</taxon>
        <taxon>Strophariaceae</taxon>
        <taxon>Galerina</taxon>
    </lineage>
</organism>
<name>A0A067T3Q2_GALM3</name>
<accession>A0A067T3Q2</accession>
<sequence length="201" mass="23945">MPEWSNVQRLIHPSSDSSRLSNGPLCRLFRENFPHPCRQPLFQPRLRREPVLSRPPVIPKLSFLFQLSFSPSTVRTLSSWYFQHRLKRCGRPYLRLNIRTLLLVRKWSRNPPLKALVFPKPRPAPPSTRQVTRKYWGFDKVTSKLDIHVLLPLQVWKPRNDQRNSKGPNFFSYFKLDCKRCRADQLLAGTRRSYSWRDYLC</sequence>
<evidence type="ECO:0000256" key="1">
    <source>
        <dbReference type="SAM" id="MobiDB-lite"/>
    </source>
</evidence>
<feature type="region of interest" description="Disordered" evidence="1">
    <location>
        <begin position="1"/>
        <end position="20"/>
    </location>
</feature>
<gene>
    <name evidence="2" type="ORF">GALMADRAFT_412862</name>
</gene>
<evidence type="ECO:0000313" key="2">
    <source>
        <dbReference type="EMBL" id="KDR77771.1"/>
    </source>
</evidence>
<reference evidence="3" key="1">
    <citation type="journal article" date="2014" name="Proc. Natl. Acad. Sci. U.S.A.">
        <title>Extensive sampling of basidiomycete genomes demonstrates inadequacy of the white-rot/brown-rot paradigm for wood decay fungi.</title>
        <authorList>
            <person name="Riley R."/>
            <person name="Salamov A.A."/>
            <person name="Brown D.W."/>
            <person name="Nagy L.G."/>
            <person name="Floudas D."/>
            <person name="Held B.W."/>
            <person name="Levasseur A."/>
            <person name="Lombard V."/>
            <person name="Morin E."/>
            <person name="Otillar R."/>
            <person name="Lindquist E.A."/>
            <person name="Sun H."/>
            <person name="LaButti K.M."/>
            <person name="Schmutz J."/>
            <person name="Jabbour D."/>
            <person name="Luo H."/>
            <person name="Baker S.E."/>
            <person name="Pisabarro A.G."/>
            <person name="Walton J.D."/>
            <person name="Blanchette R.A."/>
            <person name="Henrissat B."/>
            <person name="Martin F."/>
            <person name="Cullen D."/>
            <person name="Hibbett D.S."/>
            <person name="Grigoriev I.V."/>
        </authorList>
    </citation>
    <scope>NUCLEOTIDE SEQUENCE [LARGE SCALE GENOMIC DNA]</scope>
    <source>
        <strain evidence="3">CBS 339.88</strain>
    </source>
</reference>